<dbReference type="OrthoDB" id="65740at2759"/>
<proteinExistence type="predicted"/>
<dbReference type="Gene3D" id="3.90.70.10">
    <property type="entry name" value="Cysteine proteinases"/>
    <property type="match status" value="1"/>
</dbReference>
<dbReference type="EMBL" id="UYYB01001723">
    <property type="protein sequence ID" value="VDM65942.1"/>
    <property type="molecule type" value="Genomic_DNA"/>
</dbReference>
<keyword evidence="3" id="KW-1185">Reference proteome</keyword>
<feature type="domain" description="Peptidase C1A papain C-terminal" evidence="1">
    <location>
        <begin position="1"/>
        <end position="58"/>
    </location>
</feature>
<evidence type="ECO:0000259" key="1">
    <source>
        <dbReference type="Pfam" id="PF00112"/>
    </source>
</evidence>
<dbReference type="GO" id="GO:0008234">
    <property type="term" value="F:cysteine-type peptidase activity"/>
    <property type="evidence" value="ECO:0007669"/>
    <property type="project" value="InterPro"/>
</dbReference>
<protein>
    <recommendedName>
        <fullName evidence="1">Peptidase C1A papain C-terminal domain-containing protein</fullName>
    </recommendedName>
</protein>
<dbReference type="Pfam" id="PF00112">
    <property type="entry name" value="Peptidase_C1"/>
    <property type="match status" value="1"/>
</dbReference>
<dbReference type="SUPFAM" id="SSF54001">
    <property type="entry name" value="Cysteine proteinases"/>
    <property type="match status" value="1"/>
</dbReference>
<dbReference type="AlphaFoldDB" id="A0A3P7KDG6"/>
<reference evidence="2 3" key="1">
    <citation type="submission" date="2018-11" db="EMBL/GenBank/DDBJ databases">
        <authorList>
            <consortium name="Pathogen Informatics"/>
        </authorList>
    </citation>
    <scope>NUCLEOTIDE SEQUENCE [LARGE SCALE GENOMIC DNA]</scope>
</reference>
<accession>A0A3P7KDG6</accession>
<dbReference type="InterPro" id="IPR025660">
    <property type="entry name" value="Pept_his_AS"/>
</dbReference>
<dbReference type="InterPro" id="IPR000668">
    <property type="entry name" value="Peptidase_C1A_C"/>
</dbReference>
<name>A0A3P7KDG6_STRVU</name>
<evidence type="ECO:0000313" key="3">
    <source>
        <dbReference type="Proteomes" id="UP000270094"/>
    </source>
</evidence>
<organism evidence="2 3">
    <name type="scientific">Strongylus vulgaris</name>
    <name type="common">Blood worm</name>
    <dbReference type="NCBI Taxonomy" id="40348"/>
    <lineage>
        <taxon>Eukaryota</taxon>
        <taxon>Metazoa</taxon>
        <taxon>Ecdysozoa</taxon>
        <taxon>Nematoda</taxon>
        <taxon>Chromadorea</taxon>
        <taxon>Rhabditida</taxon>
        <taxon>Rhabditina</taxon>
        <taxon>Rhabditomorpha</taxon>
        <taxon>Strongyloidea</taxon>
        <taxon>Strongylidae</taxon>
        <taxon>Strongylus</taxon>
    </lineage>
</organism>
<sequence>MTNGPVQSAFDTYTDFRNYTGGIYEVGHAIKIIGWGKTENGTKYWTIANSWSVDWGEKDSVSKKRINYWQTSAAGRRATGNR</sequence>
<dbReference type="Proteomes" id="UP000270094">
    <property type="component" value="Unassembled WGS sequence"/>
</dbReference>
<evidence type="ECO:0000313" key="2">
    <source>
        <dbReference type="EMBL" id="VDM65942.1"/>
    </source>
</evidence>
<dbReference type="GO" id="GO:0006508">
    <property type="term" value="P:proteolysis"/>
    <property type="evidence" value="ECO:0007669"/>
    <property type="project" value="InterPro"/>
</dbReference>
<dbReference type="PROSITE" id="PS00639">
    <property type="entry name" value="THIOL_PROTEASE_HIS"/>
    <property type="match status" value="1"/>
</dbReference>
<gene>
    <name evidence="2" type="ORF">SVUK_LOCUS940</name>
</gene>
<dbReference type="InterPro" id="IPR038765">
    <property type="entry name" value="Papain-like_cys_pep_sf"/>
</dbReference>